<feature type="region of interest" description="Disordered" evidence="7">
    <location>
        <begin position="1"/>
        <end position="20"/>
    </location>
</feature>
<reference evidence="8" key="1">
    <citation type="submission" date="2020-05" db="UniProtKB">
        <authorList>
            <consortium name="EnsemblMetazoa"/>
        </authorList>
    </citation>
    <scope>IDENTIFICATION</scope>
    <source>
        <strain evidence="8">Yale</strain>
    </source>
</reference>
<evidence type="ECO:0000256" key="7">
    <source>
        <dbReference type="SAM" id="MobiDB-lite"/>
    </source>
</evidence>
<accession>A0A1B0FEC3</accession>
<protein>
    <recommendedName>
        <fullName evidence="10">Transmembrane protein 53</fullName>
    </recommendedName>
</protein>
<dbReference type="PhylomeDB" id="A0A1B0FEC3"/>
<dbReference type="AlphaFoldDB" id="A0A1B0FEC3"/>
<keyword evidence="9" id="KW-1185">Reference proteome</keyword>
<feature type="compositionally biased region" description="Low complexity" evidence="7">
    <location>
        <begin position="10"/>
        <end position="20"/>
    </location>
</feature>
<evidence type="ECO:0000256" key="2">
    <source>
        <dbReference type="ARBA" id="ARBA00022692"/>
    </source>
</evidence>
<evidence type="ECO:0000256" key="1">
    <source>
        <dbReference type="ARBA" id="ARBA00007387"/>
    </source>
</evidence>
<evidence type="ECO:0000256" key="3">
    <source>
        <dbReference type="ARBA" id="ARBA00022989"/>
    </source>
</evidence>
<keyword evidence="3" id="KW-1133">Transmembrane helix</keyword>
<dbReference type="SUPFAM" id="SSF53474">
    <property type="entry name" value="alpha/beta-Hydrolases"/>
    <property type="match status" value="1"/>
</dbReference>
<dbReference type="Proteomes" id="UP000092444">
    <property type="component" value="Unassembled WGS sequence"/>
</dbReference>
<evidence type="ECO:0008006" key="10">
    <source>
        <dbReference type="Google" id="ProtNLM"/>
    </source>
</evidence>
<keyword evidence="2" id="KW-0812">Transmembrane</keyword>
<dbReference type="InterPro" id="IPR029058">
    <property type="entry name" value="AB_hydrolase_fold"/>
</dbReference>
<evidence type="ECO:0000313" key="8">
    <source>
        <dbReference type="EnsemblMetazoa" id="GMOY001953-PA"/>
    </source>
</evidence>
<dbReference type="VEuPathDB" id="VectorBase:GMOY001953"/>
<dbReference type="InterPro" id="IPR008547">
    <property type="entry name" value="DUF829_TMEM53"/>
</dbReference>
<dbReference type="EnsemblMetazoa" id="GMOY001953-RA">
    <property type="protein sequence ID" value="GMOY001953-PA"/>
    <property type="gene ID" value="GMOY001953"/>
</dbReference>
<name>A0A1B0FEC3_GLOMM</name>
<dbReference type="PANTHER" id="PTHR12265">
    <property type="entry name" value="TRANSMEMBRANE PROTEIN 53"/>
    <property type="match status" value="1"/>
</dbReference>
<keyword evidence="4" id="KW-0472">Membrane</keyword>
<evidence type="ECO:0000256" key="6">
    <source>
        <dbReference type="ARBA" id="ARBA00034303"/>
    </source>
</evidence>
<evidence type="ECO:0000256" key="5">
    <source>
        <dbReference type="ARBA" id="ARBA00023242"/>
    </source>
</evidence>
<keyword evidence="5" id="KW-0539">Nucleus</keyword>
<proteinExistence type="inferred from homology"/>
<evidence type="ECO:0000313" key="9">
    <source>
        <dbReference type="Proteomes" id="UP000092444"/>
    </source>
</evidence>
<dbReference type="GO" id="GO:0005640">
    <property type="term" value="C:nuclear outer membrane"/>
    <property type="evidence" value="ECO:0007669"/>
    <property type="project" value="UniProtKB-SubCell"/>
</dbReference>
<organism evidence="8 9">
    <name type="scientific">Glossina morsitans morsitans</name>
    <name type="common">Savannah tsetse fly</name>
    <dbReference type="NCBI Taxonomy" id="37546"/>
    <lineage>
        <taxon>Eukaryota</taxon>
        <taxon>Metazoa</taxon>
        <taxon>Ecdysozoa</taxon>
        <taxon>Arthropoda</taxon>
        <taxon>Hexapoda</taxon>
        <taxon>Insecta</taxon>
        <taxon>Pterygota</taxon>
        <taxon>Neoptera</taxon>
        <taxon>Endopterygota</taxon>
        <taxon>Diptera</taxon>
        <taxon>Brachycera</taxon>
        <taxon>Muscomorpha</taxon>
        <taxon>Hippoboscoidea</taxon>
        <taxon>Glossinidae</taxon>
        <taxon>Glossina</taxon>
    </lineage>
</organism>
<comment type="subcellular location">
    <subcellularLocation>
        <location evidence="6">Nucleus outer membrane</location>
        <topology evidence="6">Single-pass membrane protein</topology>
    </subcellularLocation>
</comment>
<dbReference type="Pfam" id="PF05705">
    <property type="entry name" value="DUF829"/>
    <property type="match status" value="1"/>
</dbReference>
<comment type="similarity">
    <text evidence="1">Belongs to the TMEM53 family.</text>
</comment>
<evidence type="ECO:0000256" key="4">
    <source>
        <dbReference type="ARBA" id="ARBA00023136"/>
    </source>
</evidence>
<dbReference type="PANTHER" id="PTHR12265:SF30">
    <property type="entry name" value="TRANSMEMBRANE PROTEIN 53"/>
    <property type="match status" value="1"/>
</dbReference>
<sequence length="397" mass="45327">MGKFWGGSGNDDSAGANDGAGDVVCVVSAESRNRMASTTNVNSYRLMQTNNHDKNVETFSRRSESATGRKTLTESQQHDFVDANERRDSLEFYIKFPTFEYNESTGSAVSIAPPDENVIVHNDKYVPIVMLLGWAGCQDRYLMKYSKIYEDRGLMTIRYTAPVDTLFWRRSEMVPIGEKILKLVQDMNMHRHPIILHIFSNGGAYLYQHISLATRRNKTPLKIRGMIIDSAPGERRILGLYRAVTAIYGRERKKCHCLTAVIITLTLSFMWFAEEAYSAFKSLFVKTEPIQTNPFNDLKNEPNEFPQLFLYSKGDAVIPYTDIEKFIKIRQEQGVEVNSICFDDAEHVKIFTKYPSKYVQYVCNFINKCLASPYRAESFVSTPNSTNSMSSSSFKYD</sequence>
<dbReference type="EMBL" id="CCAG010006184">
    <property type="status" value="NOT_ANNOTATED_CDS"/>
    <property type="molecule type" value="Genomic_DNA"/>
</dbReference>